<dbReference type="GO" id="GO:0009505">
    <property type="term" value="C:plant-type cell wall"/>
    <property type="evidence" value="ECO:0007669"/>
    <property type="project" value="TreeGrafter"/>
</dbReference>
<dbReference type="GO" id="GO:0052793">
    <property type="term" value="F:pectin acetylesterase activity"/>
    <property type="evidence" value="ECO:0007669"/>
    <property type="project" value="TreeGrafter"/>
</dbReference>
<dbReference type="EMBL" id="NMUH01005461">
    <property type="protein sequence ID" value="MQM12814.1"/>
    <property type="molecule type" value="Genomic_DNA"/>
</dbReference>
<sequence>MSTATHGRQHKVDVTHLDANPLLMSSVGERWQTGNFTVRSAYQVLSDGGLRFPWLSQVWAPKSPLKGGGWCKNIRMCTFLKATHHGSSRHMEKWLPFTGILSNRAEENPDFYNWNRVKIRYCDGASFSGEGRDEAHGLFFRGQRIWLAAMEELFSSGMRYANQALLTGCSAGGLSTILHCDEFRALFPSNTKVKCFADAGLFLDVADVAGARALRSMFQAVVNLQGVAKNLPRACTSRMNPTLCFFPQNVINHITTPIFLLNSAYDLWQIMDGIAPSSADPHGHWRLCKQSHANCNAAQLAVLQGFRNQMLNALKLFYTSTKNGLFINSCFTHCQSEYQGTWFANGSPVLRNKQIAESVGDWFFDRSSFQAIDCPYPCDNSCYCRLIINIQMSCMGQSERNMDGAQARCESRLGLWLSDFSYCSGDIIDGGAP</sequence>
<comment type="subcellular location">
    <subcellularLocation>
        <location evidence="2 5">Secreted</location>
        <location evidence="2 5">Cell wall</location>
    </subcellularLocation>
</comment>
<evidence type="ECO:0000256" key="3">
    <source>
        <dbReference type="ARBA" id="ARBA00005784"/>
    </source>
</evidence>
<name>A0A843X587_COLES</name>
<reference evidence="6" key="1">
    <citation type="submission" date="2017-07" db="EMBL/GenBank/DDBJ databases">
        <title>Taro Niue Genome Assembly and Annotation.</title>
        <authorList>
            <person name="Atibalentja N."/>
            <person name="Keating K."/>
            <person name="Fields C.J."/>
        </authorList>
    </citation>
    <scope>NUCLEOTIDE SEQUENCE</scope>
    <source>
        <strain evidence="6">Niue_2</strain>
        <tissue evidence="6">Leaf</tissue>
    </source>
</reference>
<organism evidence="6 7">
    <name type="scientific">Colocasia esculenta</name>
    <name type="common">Wild taro</name>
    <name type="synonym">Arum esculentum</name>
    <dbReference type="NCBI Taxonomy" id="4460"/>
    <lineage>
        <taxon>Eukaryota</taxon>
        <taxon>Viridiplantae</taxon>
        <taxon>Streptophyta</taxon>
        <taxon>Embryophyta</taxon>
        <taxon>Tracheophyta</taxon>
        <taxon>Spermatophyta</taxon>
        <taxon>Magnoliopsida</taxon>
        <taxon>Liliopsida</taxon>
        <taxon>Araceae</taxon>
        <taxon>Aroideae</taxon>
        <taxon>Colocasieae</taxon>
        <taxon>Colocasia</taxon>
    </lineage>
</organism>
<feature type="non-terminal residue" evidence="6">
    <location>
        <position position="433"/>
    </location>
</feature>
<keyword evidence="7" id="KW-1185">Reference proteome</keyword>
<keyword evidence="5" id="KW-0964">Secreted</keyword>
<dbReference type="AlphaFoldDB" id="A0A843X587"/>
<accession>A0A843X587</accession>
<dbReference type="Pfam" id="PF03283">
    <property type="entry name" value="PAE"/>
    <property type="match status" value="1"/>
</dbReference>
<keyword evidence="5" id="KW-0961">Cell wall biogenesis/degradation</keyword>
<dbReference type="PANTHER" id="PTHR21562">
    <property type="entry name" value="NOTUM-RELATED"/>
    <property type="match status" value="1"/>
</dbReference>
<dbReference type="EC" id="3.1.1.-" evidence="5"/>
<dbReference type="Proteomes" id="UP000652761">
    <property type="component" value="Unassembled WGS sequence"/>
</dbReference>
<proteinExistence type="inferred from homology"/>
<evidence type="ECO:0000256" key="4">
    <source>
        <dbReference type="ARBA" id="ARBA00022512"/>
    </source>
</evidence>
<comment type="function">
    <text evidence="1 5">Hydrolyzes acetyl esters in homogalacturonan regions of pectin. In type I primary cell wall, galacturonic acid residues of pectin can be acetylated at the O-2 and O-3 positions. Decreasing the degree of acetylation of pectin gels in vitro alters their physical properties.</text>
</comment>
<dbReference type="OrthoDB" id="2015280at2759"/>
<comment type="similarity">
    <text evidence="3 5">Belongs to the pectinacetylesterase family.</text>
</comment>
<protein>
    <recommendedName>
        <fullName evidence="5">Pectin acetylesterase</fullName>
        <ecNumber evidence="5">3.1.1.-</ecNumber>
    </recommendedName>
</protein>
<evidence type="ECO:0000256" key="1">
    <source>
        <dbReference type="ARBA" id="ARBA00003534"/>
    </source>
</evidence>
<dbReference type="GO" id="GO:0071555">
    <property type="term" value="P:cell wall organization"/>
    <property type="evidence" value="ECO:0007669"/>
    <property type="project" value="UniProtKB-KW"/>
</dbReference>
<dbReference type="PANTHER" id="PTHR21562:SF5">
    <property type="entry name" value="PECTIN ACETYLESTERASE 12"/>
    <property type="match status" value="1"/>
</dbReference>
<keyword evidence="4 5" id="KW-0134">Cell wall</keyword>
<evidence type="ECO:0000256" key="5">
    <source>
        <dbReference type="RuleBase" id="RU363114"/>
    </source>
</evidence>
<dbReference type="InterPro" id="IPR004963">
    <property type="entry name" value="PAE/NOTUM"/>
</dbReference>
<gene>
    <name evidence="6" type="ORF">Taro_045732</name>
</gene>
<evidence type="ECO:0000256" key="2">
    <source>
        <dbReference type="ARBA" id="ARBA00004191"/>
    </source>
</evidence>
<evidence type="ECO:0000313" key="7">
    <source>
        <dbReference type="Proteomes" id="UP000652761"/>
    </source>
</evidence>
<comment type="caution">
    <text evidence="6">The sequence shown here is derived from an EMBL/GenBank/DDBJ whole genome shotgun (WGS) entry which is preliminary data.</text>
</comment>
<evidence type="ECO:0000313" key="6">
    <source>
        <dbReference type="EMBL" id="MQM12814.1"/>
    </source>
</evidence>
<keyword evidence="5" id="KW-0378">Hydrolase</keyword>